<comment type="similarity">
    <text evidence="1 5">Belongs to the transferase hexapeptide repeat family.</text>
</comment>
<proteinExistence type="inferred from homology"/>
<dbReference type="GO" id="GO:0009001">
    <property type="term" value="F:serine O-acetyltransferase activity"/>
    <property type="evidence" value="ECO:0007669"/>
    <property type="project" value="UniProtKB-EC"/>
</dbReference>
<dbReference type="RefSeq" id="WP_129206513.1">
    <property type="nucleotide sequence ID" value="NZ_BMGU01000001.1"/>
</dbReference>
<keyword evidence="7" id="KW-1185">Reference proteome</keyword>
<dbReference type="Pfam" id="PF00132">
    <property type="entry name" value="Hexapep"/>
    <property type="match status" value="1"/>
</dbReference>
<organism evidence="6 7">
    <name type="scientific">Silvibacterium dinghuense</name>
    <dbReference type="NCBI Taxonomy" id="1560006"/>
    <lineage>
        <taxon>Bacteria</taxon>
        <taxon>Pseudomonadati</taxon>
        <taxon>Acidobacteriota</taxon>
        <taxon>Terriglobia</taxon>
        <taxon>Terriglobales</taxon>
        <taxon>Acidobacteriaceae</taxon>
        <taxon>Silvibacterium</taxon>
    </lineage>
</organism>
<evidence type="ECO:0000256" key="4">
    <source>
        <dbReference type="ARBA" id="ARBA00023315"/>
    </source>
</evidence>
<dbReference type="GO" id="GO:0006535">
    <property type="term" value="P:cysteine biosynthetic process from serine"/>
    <property type="evidence" value="ECO:0007669"/>
    <property type="project" value="InterPro"/>
</dbReference>
<protein>
    <recommendedName>
        <fullName evidence="5">Serine acetyltransferase</fullName>
        <ecNumber evidence="5">2.3.1.30</ecNumber>
    </recommendedName>
</protein>
<evidence type="ECO:0000256" key="1">
    <source>
        <dbReference type="ARBA" id="ARBA00007274"/>
    </source>
</evidence>
<reference evidence="6 7" key="1">
    <citation type="journal article" date="2016" name="Int. J. Syst. Evol. Microbiol.">
        <title>Acidipila dinghuensis sp. nov., an acidobacterium isolated from forest soil.</title>
        <authorList>
            <person name="Jiang Y.W."/>
            <person name="Wang J."/>
            <person name="Chen M.H."/>
            <person name="Lv Y.Y."/>
            <person name="Qiu L.H."/>
        </authorList>
    </citation>
    <scope>NUCLEOTIDE SEQUENCE [LARGE SCALE GENOMIC DNA]</scope>
    <source>
        <strain evidence="6 7">DHOF10</strain>
    </source>
</reference>
<evidence type="ECO:0000256" key="3">
    <source>
        <dbReference type="ARBA" id="ARBA00022737"/>
    </source>
</evidence>
<dbReference type="PIRSF" id="PIRSF000441">
    <property type="entry name" value="CysE"/>
    <property type="match status" value="1"/>
</dbReference>
<gene>
    <name evidence="6" type="ORF">ESZ00_02005</name>
</gene>
<dbReference type="AlphaFoldDB" id="A0A4Q1SGV0"/>
<dbReference type="PANTHER" id="PTHR42811">
    <property type="entry name" value="SERINE ACETYLTRANSFERASE"/>
    <property type="match status" value="1"/>
</dbReference>
<dbReference type="InterPro" id="IPR018357">
    <property type="entry name" value="Hexapep_transf_CS"/>
</dbReference>
<evidence type="ECO:0000313" key="7">
    <source>
        <dbReference type="Proteomes" id="UP000290253"/>
    </source>
</evidence>
<sequence>MFELLREDWETHERKFSRQGFWAMSVYRFGRWRYTIGPRILRASFSFLYKFLQKLVEVLAGIELPCEVTLGRRFRIDHFGGIIISGDATFGDDCVVRNGVTVGLRHTGQRGAPVIGNRVDIGAGAKILGPIHIGDDVAIGANAVVIRDVPSNSIAVGIPARILPRRDAALAQAEIAELQS</sequence>
<comment type="catalytic activity">
    <reaction evidence="5">
        <text>L-serine + acetyl-CoA = O-acetyl-L-serine + CoA</text>
        <dbReference type="Rhea" id="RHEA:24560"/>
        <dbReference type="ChEBI" id="CHEBI:33384"/>
        <dbReference type="ChEBI" id="CHEBI:57287"/>
        <dbReference type="ChEBI" id="CHEBI:57288"/>
        <dbReference type="ChEBI" id="CHEBI:58340"/>
        <dbReference type="EC" id="2.3.1.30"/>
    </reaction>
</comment>
<evidence type="ECO:0000256" key="2">
    <source>
        <dbReference type="ARBA" id="ARBA00022679"/>
    </source>
</evidence>
<dbReference type="Proteomes" id="UP000290253">
    <property type="component" value="Unassembled WGS sequence"/>
</dbReference>
<dbReference type="InterPro" id="IPR045304">
    <property type="entry name" value="LbH_SAT"/>
</dbReference>
<dbReference type="PROSITE" id="PS00101">
    <property type="entry name" value="HEXAPEP_TRANSFERASES"/>
    <property type="match status" value="1"/>
</dbReference>
<keyword evidence="2 5" id="KW-0808">Transferase</keyword>
<keyword evidence="3" id="KW-0677">Repeat</keyword>
<name>A0A4Q1SGV0_9BACT</name>
<dbReference type="EMBL" id="SDMK01000001">
    <property type="protein sequence ID" value="RXS96746.1"/>
    <property type="molecule type" value="Genomic_DNA"/>
</dbReference>
<dbReference type="InterPro" id="IPR001451">
    <property type="entry name" value="Hexapep"/>
</dbReference>
<dbReference type="Gene3D" id="2.160.10.10">
    <property type="entry name" value="Hexapeptide repeat proteins"/>
    <property type="match status" value="1"/>
</dbReference>
<dbReference type="InterPro" id="IPR011004">
    <property type="entry name" value="Trimer_LpxA-like_sf"/>
</dbReference>
<evidence type="ECO:0000313" key="6">
    <source>
        <dbReference type="EMBL" id="RXS96746.1"/>
    </source>
</evidence>
<dbReference type="CDD" id="cd03354">
    <property type="entry name" value="LbH_SAT"/>
    <property type="match status" value="1"/>
</dbReference>
<dbReference type="EC" id="2.3.1.30" evidence="5"/>
<dbReference type="InterPro" id="IPR005881">
    <property type="entry name" value="Ser_O-AcTrfase"/>
</dbReference>
<dbReference type="GO" id="GO:0005737">
    <property type="term" value="C:cytoplasm"/>
    <property type="evidence" value="ECO:0007669"/>
    <property type="project" value="InterPro"/>
</dbReference>
<keyword evidence="4 5" id="KW-0012">Acyltransferase</keyword>
<dbReference type="SUPFAM" id="SSF51161">
    <property type="entry name" value="Trimeric LpxA-like enzymes"/>
    <property type="match status" value="1"/>
</dbReference>
<comment type="caution">
    <text evidence="6">The sequence shown here is derived from an EMBL/GenBank/DDBJ whole genome shotgun (WGS) entry which is preliminary data.</text>
</comment>
<accession>A0A4Q1SGV0</accession>
<evidence type="ECO:0000256" key="5">
    <source>
        <dbReference type="PIRNR" id="PIRNR000441"/>
    </source>
</evidence>
<dbReference type="OrthoDB" id="9801456at2"/>